<feature type="region of interest" description="Disordered" evidence="1">
    <location>
        <begin position="156"/>
        <end position="176"/>
    </location>
</feature>
<dbReference type="AlphaFoldDB" id="G1XHQ2"/>
<dbReference type="EMBL" id="ADOT01000159">
    <property type="protein sequence ID" value="EGX47300.1"/>
    <property type="molecule type" value="Genomic_DNA"/>
</dbReference>
<dbReference type="GO" id="GO:0045944">
    <property type="term" value="P:positive regulation of transcription by RNA polymerase II"/>
    <property type="evidence" value="ECO:0007669"/>
    <property type="project" value="UniProtKB-ARBA"/>
</dbReference>
<dbReference type="SUPFAM" id="SSF55455">
    <property type="entry name" value="SRF-like"/>
    <property type="match status" value="1"/>
</dbReference>
<gene>
    <name evidence="2" type="ORF">AOL_s00088g15</name>
</gene>
<dbReference type="RefSeq" id="XP_011124014.1">
    <property type="nucleotide sequence ID" value="XM_011125712.1"/>
</dbReference>
<reference evidence="2 3" key="1">
    <citation type="journal article" date="2011" name="PLoS Pathog.">
        <title>Genomic and proteomic analyses of the fungus Arthrobotrys oligospora provide insights into nematode-trap formation.</title>
        <authorList>
            <person name="Yang J."/>
            <person name="Wang L."/>
            <person name="Ji X."/>
            <person name="Feng Y."/>
            <person name="Li X."/>
            <person name="Zou C."/>
            <person name="Xu J."/>
            <person name="Ren Y."/>
            <person name="Mi Q."/>
            <person name="Wu J."/>
            <person name="Liu S."/>
            <person name="Liu Y."/>
            <person name="Huang X."/>
            <person name="Wang H."/>
            <person name="Niu X."/>
            <person name="Li J."/>
            <person name="Liang L."/>
            <person name="Luo Y."/>
            <person name="Ji K."/>
            <person name="Zhou W."/>
            <person name="Yu Z."/>
            <person name="Li G."/>
            <person name="Liu Y."/>
            <person name="Li L."/>
            <person name="Qiao M."/>
            <person name="Feng L."/>
            <person name="Zhang K.-Q."/>
        </authorList>
    </citation>
    <scope>NUCLEOTIDE SEQUENCE [LARGE SCALE GENOMIC DNA]</scope>
    <source>
        <strain evidence="3">ATCC 24927 / CBS 115.81 / DSM 1491</strain>
    </source>
</reference>
<proteinExistence type="predicted"/>
<evidence type="ECO:0000313" key="3">
    <source>
        <dbReference type="Proteomes" id="UP000008784"/>
    </source>
</evidence>
<evidence type="ECO:0000313" key="2">
    <source>
        <dbReference type="EMBL" id="EGX47300.1"/>
    </source>
</evidence>
<dbReference type="GO" id="GO:0003677">
    <property type="term" value="F:DNA binding"/>
    <property type="evidence" value="ECO:0007669"/>
    <property type="project" value="InterPro"/>
</dbReference>
<name>G1XHQ2_ARTOA</name>
<dbReference type="InParanoid" id="G1XHQ2"/>
<dbReference type="GO" id="GO:0046983">
    <property type="term" value="F:protein dimerization activity"/>
    <property type="evidence" value="ECO:0007669"/>
    <property type="project" value="InterPro"/>
</dbReference>
<accession>G1XHQ2</accession>
<dbReference type="Proteomes" id="UP000008784">
    <property type="component" value="Unassembled WGS sequence"/>
</dbReference>
<comment type="caution">
    <text evidence="2">The sequence shown here is derived from an EMBL/GenBank/DDBJ whole genome shotgun (WGS) entry which is preliminary data.</text>
</comment>
<dbReference type="OrthoDB" id="10636974at2759"/>
<evidence type="ECO:0000256" key="1">
    <source>
        <dbReference type="SAM" id="MobiDB-lite"/>
    </source>
</evidence>
<keyword evidence="3" id="KW-1185">Reference proteome</keyword>
<sequence length="191" mass="21655">MSTPNPLRSSQRTAIARNQTFRKRLHTGLHHKFKELEERCGAKIFSLVLRENSQLYVYTTEHSSDWPPKPLDFDKLCTVRIGFNASQISSYPRPKIFTSVDVTLPRHRNLSQKATAQLDSDGFEGDILNHSRQAYDGEGEEGFSFPIKILEEDVLGGNGHTSQHKPESSSPVFEPLRWPSGTLFTTREGQL</sequence>
<protein>
    <submittedName>
        <fullName evidence="2">Uncharacterized protein</fullName>
    </submittedName>
</protein>
<dbReference type="HOGENOM" id="CLU_1421114_0_0_1"/>
<organism evidence="2 3">
    <name type="scientific">Arthrobotrys oligospora (strain ATCC 24927 / CBS 115.81 / DSM 1491)</name>
    <name type="common">Nematode-trapping fungus</name>
    <name type="synonym">Didymozoophaga oligospora</name>
    <dbReference type="NCBI Taxonomy" id="756982"/>
    <lineage>
        <taxon>Eukaryota</taxon>
        <taxon>Fungi</taxon>
        <taxon>Dikarya</taxon>
        <taxon>Ascomycota</taxon>
        <taxon>Pezizomycotina</taxon>
        <taxon>Orbiliomycetes</taxon>
        <taxon>Orbiliales</taxon>
        <taxon>Orbiliaceae</taxon>
        <taxon>Orbilia</taxon>
        <taxon>Orbilia oligospora</taxon>
    </lineage>
</organism>
<dbReference type="InterPro" id="IPR036879">
    <property type="entry name" value="TF_MADSbox_sf"/>
</dbReference>
<dbReference type="GeneID" id="22894991"/>